<dbReference type="EMBL" id="CP028339">
    <property type="protein sequence ID" value="AVR89015.1"/>
    <property type="molecule type" value="Genomic_DNA"/>
</dbReference>
<dbReference type="KEGG" id="tak:Tharo_2112"/>
<evidence type="ECO:0000313" key="3">
    <source>
        <dbReference type="Proteomes" id="UP000241885"/>
    </source>
</evidence>
<name>A0A2R4BNW2_THAAR</name>
<proteinExistence type="predicted"/>
<organism evidence="2 3">
    <name type="scientific">Thauera aromatica K172</name>
    <dbReference type="NCBI Taxonomy" id="44139"/>
    <lineage>
        <taxon>Bacteria</taxon>
        <taxon>Pseudomonadati</taxon>
        <taxon>Pseudomonadota</taxon>
        <taxon>Betaproteobacteria</taxon>
        <taxon>Rhodocyclales</taxon>
        <taxon>Zoogloeaceae</taxon>
        <taxon>Thauera</taxon>
    </lineage>
</organism>
<reference evidence="2 3" key="1">
    <citation type="submission" date="2018-03" db="EMBL/GenBank/DDBJ databases">
        <title>Complete genome sequence of Thauera aromatica, a model organism for studying aromatic compound degradation under denitrifying conditions.</title>
        <authorList>
            <person name="Lo H.-Y."/>
            <person name="Goris T."/>
            <person name="Boll M."/>
            <person name="Mueller J.A."/>
        </authorList>
    </citation>
    <scope>NUCLEOTIDE SEQUENCE [LARGE SCALE GENOMIC DNA]</scope>
    <source>
        <strain evidence="2 3">K172</strain>
    </source>
</reference>
<accession>A0A2R4BNW2</accession>
<keyword evidence="3" id="KW-1185">Reference proteome</keyword>
<dbReference type="RefSeq" id="WP_107221174.1">
    <property type="nucleotide sequence ID" value="NZ_CP028339.1"/>
</dbReference>
<evidence type="ECO:0000313" key="2">
    <source>
        <dbReference type="EMBL" id="AVR89015.1"/>
    </source>
</evidence>
<dbReference type="AlphaFoldDB" id="A0A2R4BNW2"/>
<evidence type="ECO:0000256" key="1">
    <source>
        <dbReference type="SAM" id="MobiDB-lite"/>
    </source>
</evidence>
<dbReference type="Proteomes" id="UP000241885">
    <property type="component" value="Chromosome"/>
</dbReference>
<sequence>MEQFANNAITTLVAPAAAEDTVIEVTSGALFPDAANGIFRATLIGLDENGNEAAWEIVKCTARTGGVLTVERAQEGTAAQAWAAGTRAELRLTAGALSDALQAIESKQATLVSGANIKTVNGQVLLGAGNIEIRSGVGVTLSGDPSPYVTQEKTYTITNYSAFSEYVVQVSAGTVSLAGDTITFTAPPAAGAVTLTVTMDDVPTEFVIDAQAAGVQTPTVVSPANGATDQGGSVTLTGSAFAWYGLEDTQKSRSYRVATDQAMTNIIASNVGDTVNLLNWTVSGLSTSQEYWWQMQDEGNSNGLSEWSAPVKFTTKATFGGLVGTPGGQGFGVGEYPAELPSGFSAMAGTSDKASANYGNYQYSDGSVMVFVPRFYYRIGNASSPRYATYGANAIDVVGIETFADEAAANAAGYALHRAFKDGGAVKPGFFIDKYLASRNGTTSCKSVALGVPISLTTTTTYTRSSGMTGCTGILADAVVLARSRGAGVFNVASIFMYDALAKLALAHGQAATSATHCAWYDAAGTTNFPKGCNNSALADANDTGVTFTSAGDSGNANKPKTGSASSLAKTTHNGQACGVTDVNGAMYQVMLGITQAGASATDTTAITTGDAYVLKESVALASLTDGFGGATDAWGTAANLATNYDAVTGFLPWGATTGWDYFGNGSNAVFSGATSGTDYLRSCCGIAATTGMSAAGTNQFGNDGNYRYGRANLFPYASGVWNGAAVAGVFCRGWSVGRSSDITNAGFRCAAYGN</sequence>
<protein>
    <submittedName>
        <fullName evidence="2">Phage tail fiber protein</fullName>
    </submittedName>
</protein>
<dbReference type="OrthoDB" id="5465471at2"/>
<gene>
    <name evidence="2" type="ORF">Tharo_2112</name>
</gene>
<feature type="region of interest" description="Disordered" evidence="1">
    <location>
        <begin position="550"/>
        <end position="570"/>
    </location>
</feature>